<keyword evidence="4 9" id="KW-0067">ATP-binding</keyword>
<evidence type="ECO:0000313" key="14">
    <source>
        <dbReference type="EMBL" id="MBV7391321.1"/>
    </source>
</evidence>
<comment type="catalytic activity">
    <reaction evidence="9">
        <text>UDP-N-acetyl-alpha-D-muramoyl-L-alanyl-gamma-D-glutamyl-L-lysine + D-alanyl-D-alanine + ATP = UDP-N-acetyl-alpha-D-muramoyl-L-alanyl-gamma-D-glutamyl-L-lysyl-D-alanyl-D-alanine + ADP + phosphate + H(+)</text>
        <dbReference type="Rhea" id="RHEA:16085"/>
        <dbReference type="ChEBI" id="CHEBI:15378"/>
        <dbReference type="ChEBI" id="CHEBI:30616"/>
        <dbReference type="ChEBI" id="CHEBI:43474"/>
        <dbReference type="ChEBI" id="CHEBI:57822"/>
        <dbReference type="ChEBI" id="CHEBI:70758"/>
        <dbReference type="ChEBI" id="CHEBI:83903"/>
        <dbReference type="ChEBI" id="CHEBI:456216"/>
        <dbReference type="EC" id="6.3.2.10"/>
    </reaction>
</comment>
<evidence type="ECO:0000259" key="12">
    <source>
        <dbReference type="Pfam" id="PF02875"/>
    </source>
</evidence>
<evidence type="ECO:0000259" key="11">
    <source>
        <dbReference type="Pfam" id="PF01225"/>
    </source>
</evidence>
<evidence type="ECO:0000256" key="5">
    <source>
        <dbReference type="ARBA" id="ARBA00022960"/>
    </source>
</evidence>
<keyword evidence="7 9" id="KW-0131">Cell cycle</keyword>
<evidence type="ECO:0000259" key="13">
    <source>
        <dbReference type="Pfam" id="PF08245"/>
    </source>
</evidence>
<dbReference type="EMBL" id="JAHUZB010000004">
    <property type="protein sequence ID" value="MBV7391321.1"/>
    <property type="molecule type" value="Genomic_DNA"/>
</dbReference>
<feature type="domain" description="Mur ligase central" evidence="13">
    <location>
        <begin position="107"/>
        <end position="287"/>
    </location>
</feature>
<dbReference type="EC" id="6.3.2.10" evidence="9 10"/>
<comment type="function">
    <text evidence="9 10">Involved in cell wall formation. Catalyzes the final step in the synthesis of UDP-N-acetylmuramoyl-pentapeptide, the precursor of murein.</text>
</comment>
<dbReference type="InterPro" id="IPR051046">
    <property type="entry name" value="MurCDEF_CellWall_CoF430Synth"/>
</dbReference>
<evidence type="ECO:0000256" key="8">
    <source>
        <dbReference type="ARBA" id="ARBA00023316"/>
    </source>
</evidence>
<evidence type="ECO:0000256" key="3">
    <source>
        <dbReference type="ARBA" id="ARBA00022741"/>
    </source>
</evidence>
<dbReference type="NCBIfam" id="TIGR01143">
    <property type="entry name" value="murF"/>
    <property type="match status" value="1"/>
</dbReference>
<dbReference type="HAMAP" id="MF_02019">
    <property type="entry name" value="MurF"/>
    <property type="match status" value="1"/>
</dbReference>
<keyword evidence="9" id="KW-0963">Cytoplasm</keyword>
<comment type="catalytic activity">
    <reaction evidence="10">
        <text>D-alanyl-D-alanine + UDP-N-acetyl-alpha-D-muramoyl-L-alanyl-gamma-D-glutamyl-meso-2,6-diaminopimelate + ATP = UDP-N-acetyl-alpha-D-muramoyl-L-alanyl-gamma-D-glutamyl-meso-2,6-diaminopimeloyl-D-alanyl-D-alanine + ADP + phosphate + H(+)</text>
        <dbReference type="Rhea" id="RHEA:28374"/>
        <dbReference type="ChEBI" id="CHEBI:15378"/>
        <dbReference type="ChEBI" id="CHEBI:30616"/>
        <dbReference type="ChEBI" id="CHEBI:43474"/>
        <dbReference type="ChEBI" id="CHEBI:57822"/>
        <dbReference type="ChEBI" id="CHEBI:61386"/>
        <dbReference type="ChEBI" id="CHEBI:83905"/>
        <dbReference type="ChEBI" id="CHEBI:456216"/>
        <dbReference type="EC" id="6.3.2.10"/>
    </reaction>
</comment>
<keyword evidence="8 9" id="KW-0961">Cell wall biogenesis/degradation</keyword>
<dbReference type="Pfam" id="PF01225">
    <property type="entry name" value="Mur_ligase"/>
    <property type="match status" value="1"/>
</dbReference>
<evidence type="ECO:0000256" key="6">
    <source>
        <dbReference type="ARBA" id="ARBA00022984"/>
    </source>
</evidence>
<keyword evidence="15" id="KW-1185">Reference proteome</keyword>
<comment type="similarity">
    <text evidence="9">Belongs to the MurCDEF family. MurF subfamily.</text>
</comment>
<protein>
    <recommendedName>
        <fullName evidence="9 10">UDP-N-acetylmuramoyl-tripeptide--D-alanyl-D-alanine ligase</fullName>
        <ecNumber evidence="9 10">6.3.2.10</ecNumber>
    </recommendedName>
    <alternativeName>
        <fullName evidence="9">D-alanyl-D-alanine-adding enzyme</fullName>
    </alternativeName>
</protein>
<feature type="domain" description="Mur ligase N-terminal catalytic" evidence="11">
    <location>
        <begin position="24"/>
        <end position="94"/>
    </location>
</feature>
<comment type="pathway">
    <text evidence="9 10">Cell wall biogenesis; peptidoglycan biosynthesis.</text>
</comment>
<dbReference type="InterPro" id="IPR000713">
    <property type="entry name" value="Mur_ligase_N"/>
</dbReference>
<keyword evidence="3 9" id="KW-0547">Nucleotide-binding</keyword>
<keyword evidence="5 9" id="KW-0133">Cell shape</keyword>
<dbReference type="Pfam" id="PF02875">
    <property type="entry name" value="Mur_ligase_C"/>
    <property type="match status" value="1"/>
</dbReference>
<proteinExistence type="inferred from homology"/>
<dbReference type="Pfam" id="PF08245">
    <property type="entry name" value="Mur_ligase_M"/>
    <property type="match status" value="1"/>
</dbReference>
<evidence type="ECO:0000256" key="1">
    <source>
        <dbReference type="ARBA" id="ARBA00022598"/>
    </source>
</evidence>
<dbReference type="PANTHER" id="PTHR43024:SF1">
    <property type="entry name" value="UDP-N-ACETYLMURAMOYL-TRIPEPTIDE--D-ALANYL-D-ALANINE LIGASE"/>
    <property type="match status" value="1"/>
</dbReference>
<dbReference type="InterPro" id="IPR005863">
    <property type="entry name" value="UDP-N-AcMur_synth"/>
</dbReference>
<feature type="binding site" evidence="9">
    <location>
        <begin position="109"/>
        <end position="115"/>
    </location>
    <ligand>
        <name>ATP</name>
        <dbReference type="ChEBI" id="CHEBI:30616"/>
    </ligand>
</feature>
<comment type="caution">
    <text evidence="14">The sequence shown here is derived from an EMBL/GenBank/DDBJ whole genome shotgun (WGS) entry which is preliminary data.</text>
</comment>
<feature type="domain" description="Mur ligase C-terminal" evidence="12">
    <location>
        <begin position="311"/>
        <end position="436"/>
    </location>
</feature>
<gene>
    <name evidence="9" type="primary">murF</name>
    <name evidence="14" type="ORF">KUA55_11580</name>
</gene>
<keyword evidence="6 9" id="KW-0573">Peptidoglycan synthesis</keyword>
<dbReference type="GO" id="GO:0016874">
    <property type="term" value="F:ligase activity"/>
    <property type="evidence" value="ECO:0007669"/>
    <property type="project" value="UniProtKB-KW"/>
</dbReference>
<organism evidence="14 15">
    <name type="scientific">Enterococcus alishanensis</name>
    <dbReference type="NCBI Taxonomy" id="1303817"/>
    <lineage>
        <taxon>Bacteria</taxon>
        <taxon>Bacillati</taxon>
        <taxon>Bacillota</taxon>
        <taxon>Bacilli</taxon>
        <taxon>Lactobacillales</taxon>
        <taxon>Enterococcaceae</taxon>
        <taxon>Enterococcus</taxon>
    </lineage>
</organism>
<evidence type="ECO:0000256" key="9">
    <source>
        <dbReference type="HAMAP-Rule" id="MF_02019"/>
    </source>
</evidence>
<evidence type="ECO:0000313" key="15">
    <source>
        <dbReference type="Proteomes" id="UP000774130"/>
    </source>
</evidence>
<dbReference type="InterPro" id="IPR013221">
    <property type="entry name" value="Mur_ligase_cen"/>
</dbReference>
<dbReference type="Proteomes" id="UP000774130">
    <property type="component" value="Unassembled WGS sequence"/>
</dbReference>
<dbReference type="RefSeq" id="WP_218326474.1">
    <property type="nucleotide sequence ID" value="NZ_JAHUZB010000004.1"/>
</dbReference>
<evidence type="ECO:0000256" key="7">
    <source>
        <dbReference type="ARBA" id="ARBA00023306"/>
    </source>
</evidence>
<evidence type="ECO:0000256" key="4">
    <source>
        <dbReference type="ARBA" id="ARBA00022840"/>
    </source>
</evidence>
<name>A0ABS6TEG1_9ENTE</name>
<dbReference type="InterPro" id="IPR004101">
    <property type="entry name" value="Mur_ligase_C"/>
</dbReference>
<evidence type="ECO:0000256" key="10">
    <source>
        <dbReference type="RuleBase" id="RU004136"/>
    </source>
</evidence>
<comment type="subcellular location">
    <subcellularLocation>
        <location evidence="9 10">Cytoplasm</location>
    </subcellularLocation>
</comment>
<sequence>MNFTVKIVATAVLGELVGDEETRVTGAEFDSRKITQGNLFVPLQGTNDGHDFVDKAIENGASAVLWSKDASLAPSEIAVILVEDVLKAFQSLASYYLLEENPDVIGITGSNGKTTTKDMTAAVLSQKYQTYKTQGNYNNNIGLPYTILHMPEGTEKLILEMGMDHAGEIDILSELAQPDVAAITMIGEAHIENLGSREAIAEAKLEIVHGLIDDGLLVIPAEDALLSTRVENFVQKVETFGIGAGDLSANIVEETKNHTVFEVDQATYQIPMPGSYNVKNALIALAIGRWYGLAAEEISRGLALVEITQNRTQWLKATNGADILSDVYNANPTAMGLVLDTFSKLPTNGRRIAVLADMLELGPDTNQLHAEMANHINEAYQVLYLYGAEMIYLKNRLAQTQPSLTVHYFTKEQKAEMIAQILQDLQPEDSIVLKGSNGMGLLEVITAL</sequence>
<keyword evidence="2 9" id="KW-0132">Cell division</keyword>
<reference evidence="14 15" key="1">
    <citation type="submission" date="2021-06" db="EMBL/GenBank/DDBJ databases">
        <title>Enterococcus alishanensis sp. nov., a novel lactic acid bacterium isolated from fresh coffee beans.</title>
        <authorList>
            <person name="Chen Y.-S."/>
        </authorList>
    </citation>
    <scope>NUCLEOTIDE SEQUENCE [LARGE SCALE GENOMIC DNA]</scope>
    <source>
        <strain evidence="14 15">ALS3</strain>
    </source>
</reference>
<dbReference type="PANTHER" id="PTHR43024">
    <property type="entry name" value="UDP-N-ACETYLMURAMOYL-TRIPEPTIDE--D-ALANYL-D-ALANINE LIGASE"/>
    <property type="match status" value="1"/>
</dbReference>
<keyword evidence="1 9" id="KW-0436">Ligase</keyword>
<accession>A0ABS6TEG1</accession>
<evidence type="ECO:0000256" key="2">
    <source>
        <dbReference type="ARBA" id="ARBA00022618"/>
    </source>
</evidence>